<dbReference type="CDD" id="cd11338">
    <property type="entry name" value="AmyAc_CMD"/>
    <property type="match status" value="1"/>
</dbReference>
<evidence type="ECO:0000256" key="2">
    <source>
        <dbReference type="ARBA" id="ARBA00023295"/>
    </source>
</evidence>
<sequence>MPINYNSWERGYKHPFGAIRQNKRGTFTIDAPYEHVKEVRFIIRKEGGERGVESYPMTEVEPGRYSFTYIFNQGEGLYFYYFKISQEENGGVYTQYYGSKDGRGGQGRVYSEEKAVVSYQVTCFSQSEAAPEWYREAVVYQIFPDRFYNGDPFDRVLNPKPNTFLYGNRQDEPYYVKDAKGEIVRWDFHGGNLEGIIKKIPYLKKLGITCLYLNPIFEARSNHRYDTADYFEIDPVLGDKEMFRELVARLHQEGIAVILDGVFSHVGKNSRYFNFDGEYGQHEGAYRDPESPYRSWFKFDHYPTEYKSWWGVTDLPEVDKYNPNFQEFIYGKDGVIDYWSDFQIDGWRLDVADELPDAFIAGIRQRLEQQPGKILIGEVWEDASKKIAYDERRSYILGKKLQGVMNYPFRETILAILQKNATQTAAEELTTLQENYPKEVFYNNLNNIGSHDTERILTMVDNNTAKVNLAVGLMCMLPGIPCIYYGDEAGLTGGKDPMNRKFYPWDHEDHTIMKDVEKWIKVRKENPILQYGDFIPFYTDTLFGIFRFMDYGYVLYVVNPTGQEQVLKTAQLRSTRPLPLPEDKLQQLLDGAGIKAYDGYFLSEKIDIMF</sequence>
<dbReference type="RefSeq" id="WP_067391258.1">
    <property type="nucleotide sequence ID" value="NZ_JXKH01000001.1"/>
</dbReference>
<dbReference type="Proteomes" id="UP000181884">
    <property type="component" value="Unassembled WGS sequence"/>
</dbReference>
<dbReference type="AlphaFoldDB" id="A0A1L8RJC6"/>
<evidence type="ECO:0000313" key="5">
    <source>
        <dbReference type="Proteomes" id="UP000181884"/>
    </source>
</evidence>
<keyword evidence="1" id="KW-0378">Hydrolase</keyword>
<dbReference type="SMART" id="SM00642">
    <property type="entry name" value="Aamy"/>
    <property type="match status" value="1"/>
</dbReference>
<dbReference type="Pfam" id="PF00128">
    <property type="entry name" value="Alpha-amylase"/>
    <property type="match status" value="1"/>
</dbReference>
<dbReference type="GO" id="GO:0005975">
    <property type="term" value="P:carbohydrate metabolic process"/>
    <property type="evidence" value="ECO:0007669"/>
    <property type="project" value="InterPro"/>
</dbReference>
<evidence type="ECO:0000313" key="4">
    <source>
        <dbReference type="EMBL" id="OJG19812.1"/>
    </source>
</evidence>
<keyword evidence="5" id="KW-1185">Reference proteome</keyword>
<organism evidence="4 5">
    <name type="scientific">Enterococcus canis</name>
    <dbReference type="NCBI Taxonomy" id="214095"/>
    <lineage>
        <taxon>Bacteria</taxon>
        <taxon>Bacillati</taxon>
        <taxon>Bacillota</taxon>
        <taxon>Bacilli</taxon>
        <taxon>Lactobacillales</taxon>
        <taxon>Enterococcaceae</taxon>
        <taxon>Enterococcus</taxon>
    </lineage>
</organism>
<dbReference type="SUPFAM" id="SSF51445">
    <property type="entry name" value="(Trans)glycosidases"/>
    <property type="match status" value="1"/>
</dbReference>
<proteinExistence type="predicted"/>
<comment type="caution">
    <text evidence="4">The sequence shown here is derived from an EMBL/GenBank/DDBJ whole genome shotgun (WGS) entry which is preliminary data.</text>
</comment>
<dbReference type="Gene3D" id="3.90.400.10">
    <property type="entry name" value="Oligo-1,6-glucosidase, Domain 2"/>
    <property type="match status" value="1"/>
</dbReference>
<dbReference type="PANTHER" id="PTHR10357:SF210">
    <property type="entry name" value="MALTODEXTRIN GLUCOSIDASE"/>
    <property type="match status" value="1"/>
</dbReference>
<dbReference type="InterPro" id="IPR017853">
    <property type="entry name" value="GH"/>
</dbReference>
<reference evidence="4 5" key="1">
    <citation type="submission" date="2014-12" db="EMBL/GenBank/DDBJ databases">
        <title>Draft genome sequences of 29 type strains of Enterococci.</title>
        <authorList>
            <person name="Zhong Z."/>
            <person name="Sun Z."/>
            <person name="Liu W."/>
            <person name="Zhang W."/>
            <person name="Zhang H."/>
        </authorList>
    </citation>
    <scope>NUCLEOTIDE SEQUENCE [LARGE SCALE GENOMIC DNA]</scope>
    <source>
        <strain evidence="4 5">DSM 17029</strain>
    </source>
</reference>
<dbReference type="PANTHER" id="PTHR10357">
    <property type="entry name" value="ALPHA-AMYLASE FAMILY MEMBER"/>
    <property type="match status" value="1"/>
</dbReference>
<feature type="domain" description="Glycosyl hydrolase family 13 catalytic" evidence="3">
    <location>
        <begin position="141"/>
        <end position="523"/>
    </location>
</feature>
<name>A0A1L8RJC6_9ENTE</name>
<dbReference type="Gene3D" id="3.20.20.80">
    <property type="entry name" value="Glycosidases"/>
    <property type="match status" value="1"/>
</dbReference>
<dbReference type="STRING" id="214095.RU97_GL000045"/>
<dbReference type="EMBL" id="JXKH01000001">
    <property type="protein sequence ID" value="OJG19812.1"/>
    <property type="molecule type" value="Genomic_DNA"/>
</dbReference>
<gene>
    <name evidence="4" type="ORF">RU97_GL000045</name>
</gene>
<evidence type="ECO:0000256" key="1">
    <source>
        <dbReference type="ARBA" id="ARBA00022801"/>
    </source>
</evidence>
<accession>A0A1L8RJC6</accession>
<keyword evidence="2" id="KW-0326">Glycosidase</keyword>
<protein>
    <recommendedName>
        <fullName evidence="3">Glycosyl hydrolase family 13 catalytic domain-containing protein</fullName>
    </recommendedName>
</protein>
<dbReference type="InterPro" id="IPR006047">
    <property type="entry name" value="GH13_cat_dom"/>
</dbReference>
<dbReference type="InterPro" id="IPR045857">
    <property type="entry name" value="O16G_dom_2"/>
</dbReference>
<dbReference type="GO" id="GO:0016798">
    <property type="term" value="F:hydrolase activity, acting on glycosyl bonds"/>
    <property type="evidence" value="ECO:0007669"/>
    <property type="project" value="UniProtKB-KW"/>
</dbReference>
<evidence type="ECO:0000259" key="3">
    <source>
        <dbReference type="SMART" id="SM00642"/>
    </source>
</evidence>